<dbReference type="InterPro" id="IPR000477">
    <property type="entry name" value="RT_dom"/>
</dbReference>
<proteinExistence type="predicted"/>
<name>A0A2N9HW96_FAGSY</name>
<dbReference type="GO" id="GO:0004523">
    <property type="term" value="F:RNA-DNA hybrid ribonuclease activity"/>
    <property type="evidence" value="ECO:0007669"/>
    <property type="project" value="InterPro"/>
</dbReference>
<dbReference type="CDD" id="cd06222">
    <property type="entry name" value="RNase_H_like"/>
    <property type="match status" value="1"/>
</dbReference>
<dbReference type="PANTHER" id="PTHR33116">
    <property type="entry name" value="REVERSE TRANSCRIPTASE ZINC-BINDING DOMAIN-CONTAINING PROTEIN-RELATED-RELATED"/>
    <property type="match status" value="1"/>
</dbReference>
<dbReference type="InterPro" id="IPR026960">
    <property type="entry name" value="RVT-Znf"/>
</dbReference>
<feature type="domain" description="Reverse transcriptase" evidence="1">
    <location>
        <begin position="1"/>
        <end position="196"/>
    </location>
</feature>
<protein>
    <recommendedName>
        <fullName evidence="1">Reverse transcriptase domain-containing protein</fullName>
    </recommendedName>
</protein>
<evidence type="ECO:0000313" key="2">
    <source>
        <dbReference type="EMBL" id="SPD16622.1"/>
    </source>
</evidence>
<dbReference type="PANTHER" id="PTHR33116:SF86">
    <property type="entry name" value="REVERSE TRANSCRIPTASE DOMAIN-CONTAINING PROTEIN"/>
    <property type="match status" value="1"/>
</dbReference>
<dbReference type="AlphaFoldDB" id="A0A2N9HW96"/>
<dbReference type="InterPro" id="IPR002156">
    <property type="entry name" value="RNaseH_domain"/>
</dbReference>
<accession>A0A2N9HW96</accession>
<dbReference type="InterPro" id="IPR043502">
    <property type="entry name" value="DNA/RNA_pol_sf"/>
</dbReference>
<dbReference type="GO" id="GO:0003676">
    <property type="term" value="F:nucleic acid binding"/>
    <property type="evidence" value="ECO:0007669"/>
    <property type="project" value="InterPro"/>
</dbReference>
<gene>
    <name evidence="2" type="ORF">FSB_LOCUS44504</name>
</gene>
<reference evidence="2" key="1">
    <citation type="submission" date="2018-02" db="EMBL/GenBank/DDBJ databases">
        <authorList>
            <person name="Cohen D.B."/>
            <person name="Kent A.D."/>
        </authorList>
    </citation>
    <scope>NUCLEOTIDE SEQUENCE</scope>
</reference>
<evidence type="ECO:0000259" key="1">
    <source>
        <dbReference type="PROSITE" id="PS50878"/>
    </source>
</evidence>
<dbReference type="Pfam" id="PF00078">
    <property type="entry name" value="RVT_1"/>
    <property type="match status" value="1"/>
</dbReference>
<dbReference type="SUPFAM" id="SSF56672">
    <property type="entry name" value="DNA/RNA polymerases"/>
    <property type="match status" value="1"/>
</dbReference>
<dbReference type="InterPro" id="IPR044730">
    <property type="entry name" value="RNase_H-like_dom_plant"/>
</dbReference>
<dbReference type="Pfam" id="PF13966">
    <property type="entry name" value="zf-RVT"/>
    <property type="match status" value="1"/>
</dbReference>
<organism evidence="2">
    <name type="scientific">Fagus sylvatica</name>
    <name type="common">Beechnut</name>
    <dbReference type="NCBI Taxonomy" id="28930"/>
    <lineage>
        <taxon>Eukaryota</taxon>
        <taxon>Viridiplantae</taxon>
        <taxon>Streptophyta</taxon>
        <taxon>Embryophyta</taxon>
        <taxon>Tracheophyta</taxon>
        <taxon>Spermatophyta</taxon>
        <taxon>Magnoliopsida</taxon>
        <taxon>eudicotyledons</taxon>
        <taxon>Gunneridae</taxon>
        <taxon>Pentapetalae</taxon>
        <taxon>rosids</taxon>
        <taxon>fabids</taxon>
        <taxon>Fagales</taxon>
        <taxon>Fagaceae</taxon>
        <taxon>Fagus</taxon>
    </lineage>
</organism>
<dbReference type="EMBL" id="OIVN01004313">
    <property type="protein sequence ID" value="SPD16622.1"/>
    <property type="molecule type" value="Genomic_DNA"/>
</dbReference>
<dbReference type="Pfam" id="PF13456">
    <property type="entry name" value="RVT_3"/>
    <property type="match status" value="1"/>
</dbReference>
<sequence length="795" mass="89948">MKNKRKGGVTHLAAKLDMSKAYDRIEWNYLQAVMLKMGFDVRWVDLVMECVSTTSFSILLNGFPKGHITPSRGLRQGDPLSPYLFLICAEGFTALIRNAMNQKLIQGMAISRGGPRFSHLFFADDSILFCKASVEECQVLKDVLKLYEDASGQKLNMEKTSLFFSSNTSDTVKEEIQFRLGARGTNQLEKYLGLPPIIGRSKRKAFEDIKSRIGRKVGGWKEKLLSQAGKEILIKAVAQAIPTYAMSVFRLPGSLCDEINSMISNYWWGQKQGERKIHWVGWKKLAISKEEGGMGFRDLRLFNSALLARQCWRIIKNPHSLLVRVLKSKYFPNSSFLDAKMPHNASFAWRSILGAREIISLGTRWRVGNGTNIRIWKDRWIPTRSTFKVQSPISILQENTTVDALIFQDTRLWNAPLIDAIFEVSEADTIKSIPLSRRSSTDTIIWSETKNGVYSVRSAYHLLMKAKKGGESSNNSQVNNLWKGIWNASVPQKIKLFIWKACKNILPTKLNLFRKKACNSMSCDLCDNDLESVMHVLVDCKFAQEVWGLSVLASTQKWPHSHNFADFVHHGIQSLTSPDIELLFTIAWKLWVARNDRMWDNQFVAARDIIYRAGSLVSDFLYQEQTSHDQITRVLCKWNPPSDSVYKINVAVQWRSLTSSGGFGIVIRDSSGSVIAAMCDTSSQLGDELQLFAFAIQKSLWLAKEMDCHSLIVEGDCSALLGSLKTPGPCLAYYGTLVDEIKELSSLFLHTIFNTIPRSCNLVSFSLAKESFSFSSCTMVHSRNPFYCMYIMTLL</sequence>
<dbReference type="PROSITE" id="PS50878">
    <property type="entry name" value="RT_POL"/>
    <property type="match status" value="1"/>
</dbReference>